<comment type="caution">
    <text evidence="2">The sequence shown here is derived from an EMBL/GenBank/DDBJ whole genome shotgun (WGS) entry which is preliminary data.</text>
</comment>
<sequence length="312" mass="34983">MPWPQAWARAAQAQHRSGQQRREQGGPVQHAHQRQRKKNQSDQHQRRALVPEVEMALDPVHREGQQGSGSHRTSQQIGQVQQRGERALRAVRIQHAQQQAGDDQGIERIERGQQQQSLRHLPVGPKLAADAQRHRRRSRHQQAGHCGRLQPGKSEKQQGDKDRSEPKRRLQQAHGQQGRIGAQPAQIHPVPDFKQQHRKRGIDNRTCTGLQGIDVQAGTARGDDHARRRIAHQSRPAQETEHRLPGQRRQHQRGAHPEHPIGAGRPCGQETVDHRAGSPGAGSRSGRPTEEARRGAGDRLIVPASARCFFTP</sequence>
<feature type="compositionally biased region" description="Low complexity" evidence="1">
    <location>
        <begin position="1"/>
        <end position="14"/>
    </location>
</feature>
<name>A0A1J5PQC9_9ZZZZ</name>
<feature type="compositionally biased region" description="Basic residues" evidence="1">
    <location>
        <begin position="133"/>
        <end position="142"/>
    </location>
</feature>
<evidence type="ECO:0000256" key="1">
    <source>
        <dbReference type="SAM" id="MobiDB-lite"/>
    </source>
</evidence>
<organism evidence="2">
    <name type="scientific">mine drainage metagenome</name>
    <dbReference type="NCBI Taxonomy" id="410659"/>
    <lineage>
        <taxon>unclassified sequences</taxon>
        <taxon>metagenomes</taxon>
        <taxon>ecological metagenomes</taxon>
    </lineage>
</organism>
<feature type="compositionally biased region" description="Basic and acidic residues" evidence="1">
    <location>
        <begin position="153"/>
        <end position="168"/>
    </location>
</feature>
<feature type="compositionally biased region" description="Low complexity" evidence="1">
    <location>
        <begin position="93"/>
        <end position="103"/>
    </location>
</feature>
<evidence type="ECO:0000313" key="2">
    <source>
        <dbReference type="EMBL" id="OIQ73338.1"/>
    </source>
</evidence>
<feature type="compositionally biased region" description="Polar residues" evidence="1">
    <location>
        <begin position="68"/>
        <end position="82"/>
    </location>
</feature>
<accession>A0A1J5PQC9</accession>
<dbReference type="AlphaFoldDB" id="A0A1J5PQC9"/>
<feature type="compositionally biased region" description="Low complexity" evidence="1">
    <location>
        <begin position="277"/>
        <end position="286"/>
    </location>
</feature>
<gene>
    <name evidence="2" type="ORF">GALL_450250</name>
</gene>
<feature type="compositionally biased region" description="Basic and acidic residues" evidence="1">
    <location>
        <begin position="287"/>
        <end position="297"/>
    </location>
</feature>
<proteinExistence type="predicted"/>
<reference evidence="2" key="1">
    <citation type="submission" date="2016-10" db="EMBL/GenBank/DDBJ databases">
        <title>Sequence of Gallionella enrichment culture.</title>
        <authorList>
            <person name="Poehlein A."/>
            <person name="Muehling M."/>
            <person name="Daniel R."/>
        </authorList>
    </citation>
    <scope>NUCLEOTIDE SEQUENCE</scope>
</reference>
<protein>
    <submittedName>
        <fullName evidence="2">Uncharacterized protein</fullName>
    </submittedName>
</protein>
<dbReference type="EMBL" id="MLJW01002904">
    <property type="protein sequence ID" value="OIQ73338.1"/>
    <property type="molecule type" value="Genomic_DNA"/>
</dbReference>
<feature type="region of interest" description="Disordered" evidence="1">
    <location>
        <begin position="1"/>
        <end position="299"/>
    </location>
</feature>
<feature type="compositionally biased region" description="Basic residues" evidence="1">
    <location>
        <begin position="245"/>
        <end position="254"/>
    </location>
</feature>